<evidence type="ECO:0000313" key="7">
    <source>
        <dbReference type="EMBL" id="RAL15212.1"/>
    </source>
</evidence>
<feature type="binding site" description="axial binding residue" evidence="6">
    <location>
        <position position="369"/>
    </location>
    <ligand>
        <name>heme</name>
        <dbReference type="ChEBI" id="CHEBI:30413"/>
    </ligand>
    <ligandPart>
        <name>Fe</name>
        <dbReference type="ChEBI" id="CHEBI:18248"/>
    </ligandPart>
</feature>
<dbReference type="SUPFAM" id="SSF48264">
    <property type="entry name" value="Cytochrome P450"/>
    <property type="match status" value="1"/>
</dbReference>
<dbReference type="GO" id="GO:0033781">
    <property type="term" value="F:cholesterol 24-hydroxylase activity"/>
    <property type="evidence" value="ECO:0007669"/>
    <property type="project" value="InterPro"/>
</dbReference>
<dbReference type="Pfam" id="PF00067">
    <property type="entry name" value="p450"/>
    <property type="match status" value="1"/>
</dbReference>
<dbReference type="OrthoDB" id="1470350at2759"/>
<keyword evidence="5 6" id="KW-0408">Iron</keyword>
<dbReference type="VEuPathDB" id="FungiDB:BO97DRAFT_432394"/>
<dbReference type="InterPro" id="IPR039983">
    <property type="entry name" value="CYP46A1"/>
</dbReference>
<keyword evidence="8" id="KW-1185">Reference proteome</keyword>
<dbReference type="Proteomes" id="UP000248961">
    <property type="component" value="Unassembled WGS sequence"/>
</dbReference>
<proteinExistence type="inferred from homology"/>
<dbReference type="Gene3D" id="1.10.630.10">
    <property type="entry name" value="Cytochrome P450"/>
    <property type="match status" value="2"/>
</dbReference>
<keyword evidence="6" id="KW-0349">Heme</keyword>
<dbReference type="PANTHER" id="PTHR24293:SF0">
    <property type="entry name" value="CYP46A1 PROTEIN-RELATED"/>
    <property type="match status" value="1"/>
</dbReference>
<evidence type="ECO:0000256" key="6">
    <source>
        <dbReference type="PIRSR" id="PIRSR602403-1"/>
    </source>
</evidence>
<name>A0A395I4S2_ASPHC</name>
<sequence>MVVLDNGIETVVYLSTPSLFTPLKHLPTPHVSHSGNGDSCTLEVPYVCLQEYVHTIPNQGLLRYYVVGNLEQVITISSKVLSELLVLRQVLGEGLLLSEWEVHKVSKSPTKHLYLQRLMPAFVYRYIIVRLIHVDMNHNFNSLHDTSIPLYKSYQKLTVAPSQVIKTFIIIGMLLGSIDITHCLPTKHNRDIYEGGTAIRDNARQIIRLYKIRIHNEPGGSSSVDIISTALGSGIIDNDNRLDQLMTFLGADHETIATAMHGTSESVDAATIAHLSYLSAICNEVLRFYPPVPSTFCIANKDTTLAGQDISKGTVLIISPKIVNQMEELWGPDAKVFNPDRFMEFRQANAGGASTHYAFLTFLHGPRGCIGQSFAKLELACLLTAMIGRLHMELAEPDRELELREDVTVSPKDGVLAKLTPLVSCIKSPLP</sequence>
<evidence type="ECO:0000256" key="1">
    <source>
        <dbReference type="ARBA" id="ARBA00001971"/>
    </source>
</evidence>
<comment type="cofactor">
    <cofactor evidence="1 6">
        <name>heme</name>
        <dbReference type="ChEBI" id="CHEBI:30413"/>
    </cofactor>
</comment>
<dbReference type="AlphaFoldDB" id="A0A395I4S2"/>
<dbReference type="GO" id="GO:0020037">
    <property type="term" value="F:heme binding"/>
    <property type="evidence" value="ECO:0007669"/>
    <property type="project" value="InterPro"/>
</dbReference>
<evidence type="ECO:0000256" key="2">
    <source>
        <dbReference type="ARBA" id="ARBA00010617"/>
    </source>
</evidence>
<reference evidence="7 8" key="1">
    <citation type="submission" date="2018-02" db="EMBL/GenBank/DDBJ databases">
        <title>The genomes of Aspergillus section Nigri reveals drivers in fungal speciation.</title>
        <authorList>
            <consortium name="DOE Joint Genome Institute"/>
            <person name="Vesth T.C."/>
            <person name="Nybo J."/>
            <person name="Theobald S."/>
            <person name="Brandl J."/>
            <person name="Frisvad J.C."/>
            <person name="Nielsen K.F."/>
            <person name="Lyhne E.K."/>
            <person name="Kogle M.E."/>
            <person name="Kuo A."/>
            <person name="Riley R."/>
            <person name="Clum A."/>
            <person name="Nolan M."/>
            <person name="Lipzen A."/>
            <person name="Salamov A."/>
            <person name="Henrissat B."/>
            <person name="Wiebenga A."/>
            <person name="De vries R.P."/>
            <person name="Grigoriev I.V."/>
            <person name="Mortensen U.H."/>
            <person name="Andersen M.R."/>
            <person name="Baker S.E."/>
        </authorList>
    </citation>
    <scope>NUCLEOTIDE SEQUENCE [LARGE SCALE GENOMIC DNA]</scope>
    <source>
        <strain evidence="7 8">CBS 101889</strain>
    </source>
</reference>
<dbReference type="GO" id="GO:0006707">
    <property type="term" value="P:cholesterol catabolic process"/>
    <property type="evidence" value="ECO:0007669"/>
    <property type="project" value="InterPro"/>
</dbReference>
<evidence type="ECO:0000256" key="3">
    <source>
        <dbReference type="ARBA" id="ARBA00022723"/>
    </source>
</evidence>
<accession>A0A395I4S2</accession>
<dbReference type="GO" id="GO:0005506">
    <property type="term" value="F:iron ion binding"/>
    <property type="evidence" value="ECO:0007669"/>
    <property type="project" value="InterPro"/>
</dbReference>
<comment type="similarity">
    <text evidence="2">Belongs to the cytochrome P450 family.</text>
</comment>
<protein>
    <submittedName>
        <fullName evidence="7">Cytochrome P450</fullName>
    </submittedName>
</protein>
<dbReference type="InterPro" id="IPR036396">
    <property type="entry name" value="Cyt_P450_sf"/>
</dbReference>
<organism evidence="7 8">
    <name type="scientific">Aspergillus homomorphus (strain CBS 101889)</name>
    <dbReference type="NCBI Taxonomy" id="1450537"/>
    <lineage>
        <taxon>Eukaryota</taxon>
        <taxon>Fungi</taxon>
        <taxon>Dikarya</taxon>
        <taxon>Ascomycota</taxon>
        <taxon>Pezizomycotina</taxon>
        <taxon>Eurotiomycetes</taxon>
        <taxon>Eurotiomycetidae</taxon>
        <taxon>Eurotiales</taxon>
        <taxon>Aspergillaceae</taxon>
        <taxon>Aspergillus</taxon>
        <taxon>Aspergillus subgen. Circumdati</taxon>
    </lineage>
</organism>
<evidence type="ECO:0000313" key="8">
    <source>
        <dbReference type="Proteomes" id="UP000248961"/>
    </source>
</evidence>
<evidence type="ECO:0000256" key="4">
    <source>
        <dbReference type="ARBA" id="ARBA00023002"/>
    </source>
</evidence>
<keyword evidence="3 6" id="KW-0479">Metal-binding</keyword>
<evidence type="ECO:0000256" key="5">
    <source>
        <dbReference type="ARBA" id="ARBA00023004"/>
    </source>
</evidence>
<dbReference type="STRING" id="1450537.A0A395I4S2"/>
<dbReference type="RefSeq" id="XP_025554366.1">
    <property type="nucleotide sequence ID" value="XM_025697535.1"/>
</dbReference>
<dbReference type="InterPro" id="IPR001128">
    <property type="entry name" value="Cyt_P450"/>
</dbReference>
<dbReference type="PRINTS" id="PR00385">
    <property type="entry name" value="P450"/>
</dbReference>
<dbReference type="PRINTS" id="PR00465">
    <property type="entry name" value="EP450IV"/>
</dbReference>
<gene>
    <name evidence="7" type="ORF">BO97DRAFT_432394</name>
</gene>
<dbReference type="GeneID" id="37201824"/>
<dbReference type="EMBL" id="KZ824272">
    <property type="protein sequence ID" value="RAL15212.1"/>
    <property type="molecule type" value="Genomic_DNA"/>
</dbReference>
<keyword evidence="4" id="KW-0560">Oxidoreductase</keyword>
<dbReference type="InterPro" id="IPR002403">
    <property type="entry name" value="Cyt_P450_E_grp-IV"/>
</dbReference>
<dbReference type="PANTHER" id="PTHR24293">
    <property type="entry name" value="CYTOCHROME P450 FAMILY 46 SUBFAMILY A"/>
    <property type="match status" value="1"/>
</dbReference>